<dbReference type="Pfam" id="PF00246">
    <property type="entry name" value="Peptidase_M14"/>
    <property type="match status" value="1"/>
</dbReference>
<keyword evidence="4" id="KW-0645">Protease</keyword>
<dbReference type="InterPro" id="IPR040626">
    <property type="entry name" value="Pepdidase_M14_N"/>
</dbReference>
<evidence type="ECO:0000256" key="4">
    <source>
        <dbReference type="ARBA" id="ARBA00022670"/>
    </source>
</evidence>
<evidence type="ECO:0000256" key="3">
    <source>
        <dbReference type="ARBA" id="ARBA00022645"/>
    </source>
</evidence>
<evidence type="ECO:0000256" key="7">
    <source>
        <dbReference type="ARBA" id="ARBA00022833"/>
    </source>
</evidence>
<feature type="domain" description="Peptidase M14" evidence="11">
    <location>
        <begin position="395"/>
        <end position="666"/>
    </location>
</feature>
<dbReference type="FunFam" id="3.40.630.10:FF:000011">
    <property type="entry name" value="cytosolic carboxypeptidase 2 isoform X1"/>
    <property type="match status" value="1"/>
</dbReference>
<dbReference type="Gene3D" id="3.40.630.10">
    <property type="entry name" value="Zn peptidases"/>
    <property type="match status" value="1"/>
</dbReference>
<keyword evidence="3" id="KW-0121">Carboxypeptidase</keyword>
<organism evidence="12 13">
    <name type="scientific">Hermetia illucens</name>
    <name type="common">Black soldier fly</name>
    <dbReference type="NCBI Taxonomy" id="343691"/>
    <lineage>
        <taxon>Eukaryota</taxon>
        <taxon>Metazoa</taxon>
        <taxon>Ecdysozoa</taxon>
        <taxon>Arthropoda</taxon>
        <taxon>Hexapoda</taxon>
        <taxon>Insecta</taxon>
        <taxon>Pterygota</taxon>
        <taxon>Neoptera</taxon>
        <taxon>Endopterygota</taxon>
        <taxon>Diptera</taxon>
        <taxon>Brachycera</taxon>
        <taxon>Stratiomyomorpha</taxon>
        <taxon>Stratiomyidae</taxon>
        <taxon>Hermetiinae</taxon>
        <taxon>Hermetia</taxon>
    </lineage>
</organism>
<comment type="cofactor">
    <cofactor evidence="1">
        <name>Zn(2+)</name>
        <dbReference type="ChEBI" id="CHEBI:29105"/>
    </cofactor>
</comment>
<evidence type="ECO:0000256" key="5">
    <source>
        <dbReference type="ARBA" id="ARBA00022723"/>
    </source>
</evidence>
<keyword evidence="6" id="KW-0378">Hydrolase</keyword>
<dbReference type="EMBL" id="LR899013">
    <property type="protein sequence ID" value="CAD7090498.1"/>
    <property type="molecule type" value="Genomic_DNA"/>
</dbReference>
<gene>
    <name evidence="12" type="ORF">HERILL_LOCUS12976</name>
</gene>
<feature type="compositionally biased region" description="Polar residues" evidence="10">
    <location>
        <begin position="1014"/>
        <end position="1031"/>
    </location>
</feature>
<evidence type="ECO:0000256" key="10">
    <source>
        <dbReference type="SAM" id="MobiDB-lite"/>
    </source>
</evidence>
<keyword evidence="7" id="KW-0862">Zinc</keyword>
<dbReference type="GO" id="GO:0008270">
    <property type="term" value="F:zinc ion binding"/>
    <property type="evidence" value="ECO:0007669"/>
    <property type="project" value="InterPro"/>
</dbReference>
<dbReference type="AlphaFoldDB" id="A0A7R8YZZ8"/>
<proteinExistence type="inferred from homology"/>
<keyword evidence="13" id="KW-1185">Reference proteome</keyword>
<feature type="region of interest" description="Disordered" evidence="10">
    <location>
        <begin position="1058"/>
        <end position="1077"/>
    </location>
</feature>
<feature type="region of interest" description="Disordered" evidence="10">
    <location>
        <begin position="1123"/>
        <end position="1158"/>
    </location>
</feature>
<sequence>MNGIKVDASIQHWNENVGKSGNSLILKYIYYIFMPFSSKEDEVLDERVYHIDSVPELPEPYYQQTGSEPRPRPVGEENGIVVFNYNPVSAVNYKICDDDSDGSDSDSSSSETHSPTPEPRGKAVERFIRLFTQHRSSSNSNDEDADEDVYVNGFDDENEDVNNYTKPKKLYSEVFKIPPASYAKTHSILESPLFTCKSQSKSPPKELKAPLQNPPQPQSLEMNAQCTVVDQFSRSSVGGSKFLMNVHPYNNNNEDSYNDLEFESRFESGNLAKAVKITPTYYELYLRPDLYTNRHKQWFYFRVSNTRKNTTYRFSIVNLVKPDSLHNEGMRPLMYSTKAATKTNIGWRRCGENIAYYRNDDENSGDEDDENSSYTLTFNIQFPYDEDMVYFAHSYPYTYSDLQDYLMEIQRHPVKSKFCKLRLLCRSLAGNNVYYLTVTAPTVEEDPNKKKRAVVVTARVHPGETPSSWMMKGLMDFITGDSNVAKRLRHKFIFKLIPMLNPDGVIVGNTRCSLTGKDLNRQYRTVIRETYPSIWYTKAMLKRLIEDCGVAMYCDMHAHTRKHNVFIYGCENKKSPDKKLCEQVYPLMLHKNIADKFSFECCKFKIQRSKEGTGRIVMWMLGITNSYTMEASFGGSSLGSRNGTHFTTADYESIGRAFCETLHDYCDDSPVKERLRSKIVERLVKEGSSADEPLNIQLSDYSSDEGDTSSSSSDNEGKAENCSDLEGPCCQPLKVPPCSPVLTIIQRKDEKKVKKKQKTKSSNIHKRSKKPHRTVLELPTTDPGSDLQFSTDDEIYVETDGYGTIPRAHRHHLQNEIQRRLQNEIPQSDQQMPPELIVTPAKHKSIESSSLRLDDRQKQSPPPPALLEFPPIAGTTRRTNSWHNLNKCGQKIRINNTNYIETTENLQFKLSLKKQIWTGVMTDASTYSERNVPLSWGVPPILKKKSLHLIKDDSEALLTACSQKLAAWQQSELKKFQDDEEVPDENGRAKSKNKVTINLVVPDVAERHQKARRSANSSNKMTLKVEQSGSNDPPKHKKRRNPLSRIAETTQILSRLAKAKVKTPSNQKKSSFSSSIVTTTASVSIIPPLAPITKTHHHNKFKTGGIVATAVQPMRKKKIRLMVSTAKNQENPVTESDIDKSHKKVKTKSKRKKTKVSN</sequence>
<dbReference type="Gene3D" id="2.60.40.3120">
    <property type="match status" value="1"/>
</dbReference>
<comment type="similarity">
    <text evidence="2 9">Belongs to the peptidase M14 family.</text>
</comment>
<dbReference type="GO" id="GO:0006508">
    <property type="term" value="P:proteolysis"/>
    <property type="evidence" value="ECO:0007669"/>
    <property type="project" value="UniProtKB-KW"/>
</dbReference>
<dbReference type="GO" id="GO:0004181">
    <property type="term" value="F:metallocarboxypeptidase activity"/>
    <property type="evidence" value="ECO:0007669"/>
    <property type="project" value="InterPro"/>
</dbReference>
<feature type="region of interest" description="Disordered" evidence="10">
    <location>
        <begin position="58"/>
        <end position="77"/>
    </location>
</feature>
<dbReference type="InParanoid" id="A0A7R8YZZ8"/>
<evidence type="ECO:0000256" key="2">
    <source>
        <dbReference type="ARBA" id="ARBA00005988"/>
    </source>
</evidence>
<protein>
    <recommendedName>
        <fullName evidence="11">Peptidase M14 domain-containing protein</fullName>
    </recommendedName>
</protein>
<feature type="active site" description="Proton donor/acceptor" evidence="9">
    <location>
        <position position="630"/>
    </location>
</feature>
<dbReference type="SUPFAM" id="SSF53187">
    <property type="entry name" value="Zn-dependent exopeptidases"/>
    <property type="match status" value="1"/>
</dbReference>
<dbReference type="Proteomes" id="UP000594454">
    <property type="component" value="Chromosome 5"/>
</dbReference>
<evidence type="ECO:0000256" key="8">
    <source>
        <dbReference type="ARBA" id="ARBA00023049"/>
    </source>
</evidence>
<dbReference type="CDD" id="cd06907">
    <property type="entry name" value="M14_AGBL2-3_like"/>
    <property type="match status" value="1"/>
</dbReference>
<evidence type="ECO:0000313" key="13">
    <source>
        <dbReference type="Proteomes" id="UP000594454"/>
    </source>
</evidence>
<feature type="region of interest" description="Disordered" evidence="10">
    <location>
        <begin position="749"/>
        <end position="789"/>
    </location>
</feature>
<accession>A0A7R8YZZ8</accession>
<dbReference type="InterPro" id="IPR050821">
    <property type="entry name" value="Cytosolic_carboxypeptidase"/>
</dbReference>
<evidence type="ECO:0000259" key="11">
    <source>
        <dbReference type="PROSITE" id="PS52035"/>
    </source>
</evidence>
<dbReference type="OrthoDB" id="10253041at2759"/>
<dbReference type="FunCoup" id="A0A7R8YZZ8">
    <property type="interactions" value="159"/>
</dbReference>
<feature type="region of interest" description="Disordered" evidence="10">
    <location>
        <begin position="694"/>
        <end position="723"/>
    </location>
</feature>
<feature type="region of interest" description="Disordered" evidence="10">
    <location>
        <begin position="1003"/>
        <end position="1049"/>
    </location>
</feature>
<evidence type="ECO:0000256" key="1">
    <source>
        <dbReference type="ARBA" id="ARBA00001947"/>
    </source>
</evidence>
<feature type="region of interest" description="Disordered" evidence="10">
    <location>
        <begin position="196"/>
        <end position="216"/>
    </location>
</feature>
<feature type="compositionally biased region" description="Basic residues" evidence="10">
    <location>
        <begin position="1141"/>
        <end position="1158"/>
    </location>
</feature>
<feature type="region of interest" description="Disordered" evidence="10">
    <location>
        <begin position="843"/>
        <end position="872"/>
    </location>
</feature>
<keyword evidence="5" id="KW-0479">Metal-binding</keyword>
<evidence type="ECO:0000256" key="6">
    <source>
        <dbReference type="ARBA" id="ARBA00022801"/>
    </source>
</evidence>
<feature type="region of interest" description="Disordered" evidence="10">
    <location>
        <begin position="94"/>
        <end position="122"/>
    </location>
</feature>
<name>A0A7R8YZZ8_HERIL</name>
<reference evidence="12 13" key="1">
    <citation type="submission" date="2020-11" db="EMBL/GenBank/DDBJ databases">
        <authorList>
            <person name="Wallbank WR R."/>
            <person name="Pardo Diaz C."/>
            <person name="Kozak K."/>
            <person name="Martin S."/>
            <person name="Jiggins C."/>
            <person name="Moest M."/>
            <person name="Warren A I."/>
            <person name="Generalovic N T."/>
            <person name="Byers J.R.P. K."/>
            <person name="Montejo-Kovacevich G."/>
            <person name="Yen C E."/>
        </authorList>
    </citation>
    <scope>NUCLEOTIDE SEQUENCE [LARGE SCALE GENOMIC DNA]</scope>
</reference>
<dbReference type="PROSITE" id="PS52035">
    <property type="entry name" value="PEPTIDASE_M14"/>
    <property type="match status" value="1"/>
</dbReference>
<dbReference type="Pfam" id="PF18027">
    <property type="entry name" value="Pepdidase_M14_N"/>
    <property type="match status" value="1"/>
</dbReference>
<feature type="compositionally biased region" description="Basic residues" evidence="10">
    <location>
        <begin position="753"/>
        <end position="773"/>
    </location>
</feature>
<feature type="compositionally biased region" description="Polar residues" evidence="10">
    <location>
        <begin position="1125"/>
        <end position="1134"/>
    </location>
</feature>
<evidence type="ECO:0000313" key="12">
    <source>
        <dbReference type="EMBL" id="CAD7090498.1"/>
    </source>
</evidence>
<dbReference type="PANTHER" id="PTHR12756">
    <property type="entry name" value="CYTOSOLIC CARBOXYPEPTIDASE"/>
    <property type="match status" value="1"/>
</dbReference>
<evidence type="ECO:0000256" key="9">
    <source>
        <dbReference type="PROSITE-ProRule" id="PRU01379"/>
    </source>
</evidence>
<keyword evidence="8" id="KW-0482">Metalloprotease</keyword>
<dbReference type="PANTHER" id="PTHR12756:SF45">
    <property type="entry name" value="CYTOSOLIC CARBOXYPEPTIDASE NNA1"/>
    <property type="match status" value="1"/>
</dbReference>
<dbReference type="InterPro" id="IPR000834">
    <property type="entry name" value="Peptidase_M14"/>
</dbReference>